<name>A0A2G5DP37_AQUCA</name>
<reference evidence="1 2" key="1">
    <citation type="submission" date="2017-09" db="EMBL/GenBank/DDBJ databases">
        <title>WGS assembly of Aquilegia coerulea Goldsmith.</title>
        <authorList>
            <person name="Hodges S."/>
            <person name="Kramer E."/>
            <person name="Nordborg M."/>
            <person name="Tomkins J."/>
            <person name="Borevitz J."/>
            <person name="Derieg N."/>
            <person name="Yan J."/>
            <person name="Mihaltcheva S."/>
            <person name="Hayes R.D."/>
            <person name="Rokhsar D."/>
        </authorList>
    </citation>
    <scope>NUCLEOTIDE SEQUENCE [LARGE SCALE GENOMIC DNA]</scope>
    <source>
        <strain evidence="2">cv. Goldsmith</strain>
    </source>
</reference>
<protein>
    <submittedName>
        <fullName evidence="1">Uncharacterized protein</fullName>
    </submittedName>
</protein>
<accession>A0A2G5DP37</accession>
<dbReference type="EMBL" id="KZ305034">
    <property type="protein sequence ID" value="PIA45280.1"/>
    <property type="molecule type" value="Genomic_DNA"/>
</dbReference>
<dbReference type="Proteomes" id="UP000230069">
    <property type="component" value="Unassembled WGS sequence"/>
</dbReference>
<dbReference type="InParanoid" id="A0A2G5DP37"/>
<gene>
    <name evidence="1" type="ORF">AQUCO_01700667v1</name>
</gene>
<keyword evidence="2" id="KW-1185">Reference proteome</keyword>
<evidence type="ECO:0000313" key="2">
    <source>
        <dbReference type="Proteomes" id="UP000230069"/>
    </source>
</evidence>
<organism evidence="1 2">
    <name type="scientific">Aquilegia coerulea</name>
    <name type="common">Rocky mountain columbine</name>
    <dbReference type="NCBI Taxonomy" id="218851"/>
    <lineage>
        <taxon>Eukaryota</taxon>
        <taxon>Viridiplantae</taxon>
        <taxon>Streptophyta</taxon>
        <taxon>Embryophyta</taxon>
        <taxon>Tracheophyta</taxon>
        <taxon>Spermatophyta</taxon>
        <taxon>Magnoliopsida</taxon>
        <taxon>Ranunculales</taxon>
        <taxon>Ranunculaceae</taxon>
        <taxon>Thalictroideae</taxon>
        <taxon>Aquilegia</taxon>
    </lineage>
</organism>
<sequence length="92" mass="10272">MLLQWKLKESAAACIAPQLCRLSKASLSERVTQANWRVRTMCQAEVKYWLYFSNSNLQSEPNSPQQAKVRGLPPSEALVPQALIAHCSGKTL</sequence>
<evidence type="ECO:0000313" key="1">
    <source>
        <dbReference type="EMBL" id="PIA45280.1"/>
    </source>
</evidence>
<dbReference type="AlphaFoldDB" id="A0A2G5DP37"/>
<proteinExistence type="predicted"/>